<dbReference type="GO" id="GO:0051285">
    <property type="term" value="C:cell cortex of cell tip"/>
    <property type="evidence" value="ECO:0007669"/>
    <property type="project" value="TreeGrafter"/>
</dbReference>
<dbReference type="SUPFAM" id="SSF117281">
    <property type="entry name" value="Kelch motif"/>
    <property type="match status" value="1"/>
</dbReference>
<reference evidence="2 3" key="1">
    <citation type="journal article" date="2019" name="Nat. Ecol. Evol.">
        <title>Megaphylogeny resolves global patterns of mushroom evolution.</title>
        <authorList>
            <person name="Varga T."/>
            <person name="Krizsan K."/>
            <person name="Foldi C."/>
            <person name="Dima B."/>
            <person name="Sanchez-Garcia M."/>
            <person name="Sanchez-Ramirez S."/>
            <person name="Szollosi G.J."/>
            <person name="Szarkandi J.G."/>
            <person name="Papp V."/>
            <person name="Albert L."/>
            <person name="Andreopoulos W."/>
            <person name="Angelini C."/>
            <person name="Antonin V."/>
            <person name="Barry K.W."/>
            <person name="Bougher N.L."/>
            <person name="Buchanan P."/>
            <person name="Buyck B."/>
            <person name="Bense V."/>
            <person name="Catcheside P."/>
            <person name="Chovatia M."/>
            <person name="Cooper J."/>
            <person name="Damon W."/>
            <person name="Desjardin D."/>
            <person name="Finy P."/>
            <person name="Geml J."/>
            <person name="Haridas S."/>
            <person name="Hughes K."/>
            <person name="Justo A."/>
            <person name="Karasinski D."/>
            <person name="Kautmanova I."/>
            <person name="Kiss B."/>
            <person name="Kocsube S."/>
            <person name="Kotiranta H."/>
            <person name="LaButti K.M."/>
            <person name="Lechner B.E."/>
            <person name="Liimatainen K."/>
            <person name="Lipzen A."/>
            <person name="Lukacs Z."/>
            <person name="Mihaltcheva S."/>
            <person name="Morgado L.N."/>
            <person name="Niskanen T."/>
            <person name="Noordeloos M.E."/>
            <person name="Ohm R.A."/>
            <person name="Ortiz-Santana B."/>
            <person name="Ovrebo C."/>
            <person name="Racz N."/>
            <person name="Riley R."/>
            <person name="Savchenko A."/>
            <person name="Shiryaev A."/>
            <person name="Soop K."/>
            <person name="Spirin V."/>
            <person name="Szebenyi C."/>
            <person name="Tomsovsky M."/>
            <person name="Tulloss R.E."/>
            <person name="Uehling J."/>
            <person name="Grigoriev I.V."/>
            <person name="Vagvolgyi C."/>
            <person name="Papp T."/>
            <person name="Martin F.M."/>
            <person name="Miettinen O."/>
            <person name="Hibbett D.S."/>
            <person name="Nagy L.G."/>
        </authorList>
    </citation>
    <scope>NUCLEOTIDE SEQUENCE [LARGE SCALE GENOMIC DNA]</scope>
    <source>
        <strain evidence="2 3">FP101781</strain>
    </source>
</reference>
<dbReference type="OrthoDB" id="45365at2759"/>
<evidence type="ECO:0000313" key="3">
    <source>
        <dbReference type="Proteomes" id="UP000298030"/>
    </source>
</evidence>
<comment type="caution">
    <text evidence="2">The sequence shown here is derived from an EMBL/GenBank/DDBJ whole genome shotgun (WGS) entry which is preliminary data.</text>
</comment>
<feature type="region of interest" description="Disordered" evidence="1">
    <location>
        <begin position="25"/>
        <end position="53"/>
    </location>
</feature>
<evidence type="ECO:0000256" key="1">
    <source>
        <dbReference type="SAM" id="MobiDB-lite"/>
    </source>
</evidence>
<dbReference type="EMBL" id="QPFP01000118">
    <property type="protein sequence ID" value="TEB21191.1"/>
    <property type="molecule type" value="Genomic_DNA"/>
</dbReference>
<accession>A0A4Y7SHI0</accession>
<dbReference type="PANTHER" id="PTHR23244">
    <property type="entry name" value="KELCH REPEAT DOMAIN"/>
    <property type="match status" value="1"/>
</dbReference>
<protein>
    <recommendedName>
        <fullName evidence="4">Galactose oxidase</fullName>
    </recommendedName>
</protein>
<dbReference type="GO" id="GO:0061245">
    <property type="term" value="P:establishment or maintenance of bipolar cell polarity"/>
    <property type="evidence" value="ECO:0007669"/>
    <property type="project" value="TreeGrafter"/>
</dbReference>
<dbReference type="Gene3D" id="2.120.10.80">
    <property type="entry name" value="Kelch-type beta propeller"/>
    <property type="match status" value="1"/>
</dbReference>
<dbReference type="PANTHER" id="PTHR23244:SF456">
    <property type="entry name" value="MULTIPLE EPIDERMAL GROWTH FACTOR-LIKE DOMAINS PROTEIN 8"/>
    <property type="match status" value="1"/>
</dbReference>
<dbReference type="STRING" id="71717.A0A4Y7SHI0"/>
<dbReference type="InterPro" id="IPR015915">
    <property type="entry name" value="Kelch-typ_b-propeller"/>
</dbReference>
<dbReference type="AlphaFoldDB" id="A0A4Y7SHI0"/>
<evidence type="ECO:0008006" key="4">
    <source>
        <dbReference type="Google" id="ProtNLM"/>
    </source>
</evidence>
<organism evidence="2 3">
    <name type="scientific">Coprinellus micaceus</name>
    <name type="common">Glistening ink-cap mushroom</name>
    <name type="synonym">Coprinus micaceus</name>
    <dbReference type="NCBI Taxonomy" id="71717"/>
    <lineage>
        <taxon>Eukaryota</taxon>
        <taxon>Fungi</taxon>
        <taxon>Dikarya</taxon>
        <taxon>Basidiomycota</taxon>
        <taxon>Agaricomycotina</taxon>
        <taxon>Agaricomycetes</taxon>
        <taxon>Agaricomycetidae</taxon>
        <taxon>Agaricales</taxon>
        <taxon>Agaricineae</taxon>
        <taxon>Psathyrellaceae</taxon>
        <taxon>Coprinellus</taxon>
    </lineage>
</organism>
<keyword evidence="3" id="KW-1185">Reference proteome</keyword>
<evidence type="ECO:0000313" key="2">
    <source>
        <dbReference type="EMBL" id="TEB21191.1"/>
    </source>
</evidence>
<dbReference type="Proteomes" id="UP000298030">
    <property type="component" value="Unassembled WGS sequence"/>
</dbReference>
<feature type="compositionally biased region" description="Basic and acidic residues" evidence="1">
    <location>
        <begin position="36"/>
        <end position="46"/>
    </location>
</feature>
<name>A0A4Y7SHI0_COPMI</name>
<sequence length="504" mass="54757">MKAFLNPTPQGDSGSRRTIIQRTKSLEETAGAHAGETTRRPDERSGTGESHGLRCCTQFGNDAPGVPNEETLARSRRTLSRGSYCIGDRLDLSIIADNDEQAVPSLLWTIGLDQRPTLSAHSPPFHACVCLTVRSELPKVKPISPKGAQAQISNGWSGYPIFRSFLLIATLTIEPVLFATPCAFSEPFIYRGRLCVPSTTRPVLTRQAVIRARLCDFWDSRCSVGAHPPTTTGPGAVHVQSGLGFMIGVVDLASLPASSVGLNATIKDASDDKGRRLASLSPFPCYDHALPSRPTLGGKLYLLGGFVREAARNDLYMIQTRENAATDGCRTLPPPPLSPRVGDACALVSRVLIVRSSDTRMDGSQIQPRGEQDRLDDALYLLNITTSGPGHAGRYGHAVTMVSSRFFVFGGQVDGEFFSGLWLFDLNSLRRRAAWELYEPSTTEKLARRMGQARIAFEDRITIFGGTDGSYGSYHHNDLVVRSQNSQVQCIGFVATARPCSGSR</sequence>
<gene>
    <name evidence="2" type="ORF">FA13DRAFT_1717162</name>
</gene>
<proteinExistence type="predicted"/>
<dbReference type="Pfam" id="PF24681">
    <property type="entry name" value="Kelch_KLHDC2_KLHL20_DRC7"/>
    <property type="match status" value="1"/>
</dbReference>